<feature type="transmembrane region" description="Helical" evidence="6">
    <location>
        <begin position="686"/>
        <end position="710"/>
    </location>
</feature>
<evidence type="ECO:0000256" key="3">
    <source>
        <dbReference type="ARBA" id="ARBA00022692"/>
    </source>
</evidence>
<dbReference type="InterPro" id="IPR003838">
    <property type="entry name" value="ABC3_permease_C"/>
</dbReference>
<comment type="caution">
    <text evidence="9">The sequence shown here is derived from an EMBL/GenBank/DDBJ whole genome shotgun (WGS) entry which is preliminary data.</text>
</comment>
<evidence type="ECO:0000256" key="4">
    <source>
        <dbReference type="ARBA" id="ARBA00022989"/>
    </source>
</evidence>
<dbReference type="EC" id="3.6.3.-" evidence="9"/>
<evidence type="ECO:0000313" key="9">
    <source>
        <dbReference type="EMBL" id="OAZ03941.1"/>
    </source>
</evidence>
<dbReference type="AlphaFoldDB" id="A0A199XRQ9"/>
<dbReference type="PANTHER" id="PTHR30572">
    <property type="entry name" value="MEMBRANE COMPONENT OF TRANSPORTER-RELATED"/>
    <property type="match status" value="1"/>
</dbReference>
<dbReference type="GO" id="GO:0005886">
    <property type="term" value="C:plasma membrane"/>
    <property type="evidence" value="ECO:0007669"/>
    <property type="project" value="UniProtKB-SubCell"/>
</dbReference>
<keyword evidence="9" id="KW-0547">Nucleotide-binding</keyword>
<comment type="subcellular location">
    <subcellularLocation>
        <location evidence="1">Cell membrane</location>
        <topology evidence="1">Multi-pass membrane protein</topology>
    </subcellularLocation>
</comment>
<reference evidence="9 10" key="1">
    <citation type="submission" date="2016-06" db="EMBL/GenBank/DDBJ databases">
        <title>Draft genome sequence of Flavobacterium succinicans strain DD5b.</title>
        <authorList>
            <person name="Poehlein A."/>
            <person name="Daniel R."/>
            <person name="Simeonova D.D."/>
        </authorList>
    </citation>
    <scope>NUCLEOTIDE SEQUENCE [LARGE SCALE GENOMIC DNA]</scope>
    <source>
        <strain evidence="9 10">DD5b</strain>
    </source>
</reference>
<feature type="domain" description="ABC3 transporter permease C-terminal" evidence="7">
    <location>
        <begin position="296"/>
        <end position="405"/>
    </location>
</feature>
<evidence type="ECO:0000259" key="8">
    <source>
        <dbReference type="Pfam" id="PF12704"/>
    </source>
</evidence>
<evidence type="ECO:0000259" key="7">
    <source>
        <dbReference type="Pfam" id="PF02687"/>
    </source>
</evidence>
<protein>
    <submittedName>
        <fullName evidence="9">Macrolide export ATP-binding/permease protein MacB</fullName>
        <ecNumber evidence="9">3.6.3.-</ecNumber>
    </submittedName>
</protein>
<keyword evidence="5 6" id="KW-0472">Membrane</keyword>
<keyword evidence="2" id="KW-1003">Cell membrane</keyword>
<keyword evidence="9" id="KW-0378">Hydrolase</keyword>
<evidence type="ECO:0000256" key="1">
    <source>
        <dbReference type="ARBA" id="ARBA00004651"/>
    </source>
</evidence>
<feature type="transmembrane region" description="Helical" evidence="6">
    <location>
        <begin position="21"/>
        <end position="41"/>
    </location>
</feature>
<evidence type="ECO:0000256" key="5">
    <source>
        <dbReference type="ARBA" id="ARBA00023136"/>
    </source>
</evidence>
<feature type="domain" description="ABC3 transporter permease C-terminal" evidence="7">
    <location>
        <begin position="690"/>
        <end position="800"/>
    </location>
</feature>
<feature type="transmembrane region" description="Helical" evidence="6">
    <location>
        <begin position="769"/>
        <end position="791"/>
    </location>
</feature>
<dbReference type="GO" id="GO:0005524">
    <property type="term" value="F:ATP binding"/>
    <property type="evidence" value="ECO:0007669"/>
    <property type="project" value="UniProtKB-KW"/>
</dbReference>
<accession>A0A199XRQ9</accession>
<dbReference type="InterPro" id="IPR025857">
    <property type="entry name" value="MacB_PCD"/>
</dbReference>
<feature type="transmembrane region" description="Helical" evidence="6">
    <location>
        <begin position="340"/>
        <end position="361"/>
    </location>
</feature>
<dbReference type="Proteomes" id="UP000093807">
    <property type="component" value="Unassembled WGS sequence"/>
</dbReference>
<dbReference type="EMBL" id="JMTM01000046">
    <property type="protein sequence ID" value="OAZ03941.1"/>
    <property type="molecule type" value="Genomic_DNA"/>
</dbReference>
<dbReference type="PANTHER" id="PTHR30572:SF18">
    <property type="entry name" value="ABC-TYPE MACROLIDE FAMILY EXPORT SYSTEM PERMEASE COMPONENT 2"/>
    <property type="match status" value="1"/>
</dbReference>
<keyword evidence="9" id="KW-0067">ATP-binding</keyword>
<proteinExistence type="predicted"/>
<evidence type="ECO:0000313" key="10">
    <source>
        <dbReference type="Proteomes" id="UP000093807"/>
    </source>
</evidence>
<organism evidence="9 10">
    <name type="scientific">Flavobacterium succinicans</name>
    <dbReference type="NCBI Taxonomy" id="29536"/>
    <lineage>
        <taxon>Bacteria</taxon>
        <taxon>Pseudomonadati</taxon>
        <taxon>Bacteroidota</taxon>
        <taxon>Flavobacteriia</taxon>
        <taxon>Flavobacteriales</taxon>
        <taxon>Flavobacteriaceae</taxon>
        <taxon>Flavobacterium</taxon>
    </lineage>
</organism>
<name>A0A199XRQ9_9FLAO</name>
<dbReference type="Pfam" id="PF12704">
    <property type="entry name" value="MacB_PCD"/>
    <property type="match status" value="2"/>
</dbReference>
<dbReference type="Pfam" id="PF02687">
    <property type="entry name" value="FtsX"/>
    <property type="match status" value="2"/>
</dbReference>
<feature type="domain" description="MacB-like periplasmic core" evidence="8">
    <location>
        <begin position="20"/>
        <end position="231"/>
    </location>
</feature>
<evidence type="ECO:0000256" key="6">
    <source>
        <dbReference type="SAM" id="Phobius"/>
    </source>
</evidence>
<dbReference type="OrthoDB" id="8740261at2"/>
<dbReference type="GO" id="GO:0016787">
    <property type="term" value="F:hydrolase activity"/>
    <property type="evidence" value="ECO:0007669"/>
    <property type="project" value="UniProtKB-KW"/>
</dbReference>
<feature type="domain" description="MacB-like periplasmic core" evidence="8">
    <location>
        <begin position="436"/>
        <end position="652"/>
    </location>
</feature>
<feature type="transmembrane region" description="Helical" evidence="6">
    <location>
        <begin position="287"/>
        <end position="309"/>
    </location>
</feature>
<keyword evidence="3 6" id="KW-0812">Transmembrane</keyword>
<dbReference type="PATRIC" id="fig|29536.5.peg.1712"/>
<dbReference type="GO" id="GO:0022857">
    <property type="term" value="F:transmembrane transporter activity"/>
    <property type="evidence" value="ECO:0007669"/>
    <property type="project" value="TreeGrafter"/>
</dbReference>
<evidence type="ECO:0000256" key="2">
    <source>
        <dbReference type="ARBA" id="ARBA00022475"/>
    </source>
</evidence>
<sequence>MLKNWTNIFLYHIKNNKLFTALNVLGLSIGIAGLIFAILYWNDEHSYNDWNPNKESVFLVVNVLGDDVVWANSPGPVGASLQKNTTEIASHCYMNLGYYEERVQYKNKKQKFVITDAQNNFFDFFPFEFIKGNPKNCLSKTSVAISDAVAKKLFGNEDPMNKTIDYSGRKLAVKGIYIANRKSAIAPEMVTNLIDGKLNPENNPWGNFNFGLFVKLKNVNAKQKIEAVIEKLHYENNLLRWAKDEGLTPEEYLKKYDEKPMKIVLESLKDSRLHSITNDYPEAKGNYQFLMIMMGLSLLILVLSIVNYINLATANAIKRAKEVGVRKIIGASKSNIIKQFIFETVLITSFSILLALVIVELSLPYYNEFLGKKLVIFGSQFYLQLVLIFIITIVVAGIFPAVYVSNFETLKVLKGNFGRSKSGIWLRNGMLVFQFAIATFFIVGFYIVFQQIKYISNKDLGFKGDQVLSINYRNKYDWKEKGYEKKIYDRYNMVKAEISKIKGVEQVATGAFSFGNGSGSSSSFQYKNANIQSQNMGVDFGMLEMMQIKIKEGRSLSEKFASDTINSMLINEVSMKMMGEKNPIGKEIDWNGTKLKIVGVVKDFHLFGPQAEIPPMVFFHFKTINWMLQNTNKIHVKVKKENMDQTIDDIEKFWIKNVDAEDPFTYDFVDKQYARTYETYVKQKNLFSLLNVIVILIALFGLFSLASFSIERRMKEIAIRKTLGAETNTLLKELSKQYVIYCVVGFLLALFPVYYLLNRWLENFAFRITISVLPFLLGFVMLLSLTLVVVLSRAYHATRLDVLKYLKYE</sequence>
<feature type="transmembrane region" description="Helical" evidence="6">
    <location>
        <begin position="738"/>
        <end position="757"/>
    </location>
</feature>
<dbReference type="InterPro" id="IPR050250">
    <property type="entry name" value="Macrolide_Exporter_MacB"/>
</dbReference>
<dbReference type="RefSeq" id="WP_064715439.1">
    <property type="nucleotide sequence ID" value="NZ_JMTM01000046.1"/>
</dbReference>
<feature type="transmembrane region" description="Helical" evidence="6">
    <location>
        <begin position="381"/>
        <end position="404"/>
    </location>
</feature>
<keyword evidence="4 6" id="KW-1133">Transmembrane helix</keyword>
<feature type="transmembrane region" description="Helical" evidence="6">
    <location>
        <begin position="425"/>
        <end position="449"/>
    </location>
</feature>
<gene>
    <name evidence="9" type="primary">macB_4</name>
    <name evidence="9" type="ORF">FLB_16300</name>
</gene>
<keyword evidence="10" id="KW-1185">Reference proteome</keyword>